<dbReference type="Pfam" id="PF00014">
    <property type="entry name" value="Kunitz_BPTI"/>
    <property type="match status" value="1"/>
</dbReference>
<dbReference type="SUPFAM" id="SSF57362">
    <property type="entry name" value="BPTI-like"/>
    <property type="match status" value="1"/>
</dbReference>
<dbReference type="Gene3D" id="2.60.40.2130">
    <property type="entry name" value="F-spondin domain"/>
    <property type="match status" value="1"/>
</dbReference>
<keyword evidence="3" id="KW-0130">Cell adhesion</keyword>
<evidence type="ECO:0008006" key="8">
    <source>
        <dbReference type="Google" id="ProtNLM"/>
    </source>
</evidence>
<keyword evidence="2" id="KW-0964">Secreted</keyword>
<dbReference type="AlphaFoldDB" id="A0ABD2MM56"/>
<dbReference type="Pfam" id="PF00090">
    <property type="entry name" value="TSP_1"/>
    <property type="match status" value="5"/>
</dbReference>
<evidence type="ECO:0000313" key="6">
    <source>
        <dbReference type="EMBL" id="KAL3267422.1"/>
    </source>
</evidence>
<evidence type="ECO:0000256" key="2">
    <source>
        <dbReference type="ARBA" id="ARBA00022530"/>
    </source>
</evidence>
<feature type="domain" description="Spondin" evidence="5">
    <location>
        <begin position="1"/>
        <end position="120"/>
    </location>
</feature>
<dbReference type="PANTHER" id="PTHR11311">
    <property type="entry name" value="SPONDIN"/>
    <property type="match status" value="1"/>
</dbReference>
<proteinExistence type="predicted"/>
<dbReference type="Pfam" id="PF06468">
    <property type="entry name" value="Spond_N"/>
    <property type="match status" value="1"/>
</dbReference>
<dbReference type="CDD" id="cd00109">
    <property type="entry name" value="Kunitz-type"/>
    <property type="match status" value="1"/>
</dbReference>
<dbReference type="PANTHER" id="PTHR11311:SF16">
    <property type="entry name" value="SPONDIN-1"/>
    <property type="match status" value="1"/>
</dbReference>
<dbReference type="InterPro" id="IPR036880">
    <property type="entry name" value="Kunitz_BPTI_sf"/>
</dbReference>
<dbReference type="Gene3D" id="4.10.410.10">
    <property type="entry name" value="Pancreatic trypsin inhibitor Kunitz domain"/>
    <property type="match status" value="1"/>
</dbReference>
<dbReference type="InterPro" id="IPR000884">
    <property type="entry name" value="TSP1_rpt"/>
</dbReference>
<dbReference type="EMBL" id="JABFTP020000001">
    <property type="protein sequence ID" value="KAL3267422.1"/>
    <property type="molecule type" value="Genomic_DNA"/>
</dbReference>
<dbReference type="PROSITE" id="PS00280">
    <property type="entry name" value="BPTI_KUNITZ_1"/>
    <property type="match status" value="1"/>
</dbReference>
<dbReference type="InterPro" id="IPR036383">
    <property type="entry name" value="TSP1_rpt_sf"/>
</dbReference>
<dbReference type="SMART" id="SM00209">
    <property type="entry name" value="TSP1"/>
    <property type="match status" value="5"/>
</dbReference>
<dbReference type="InterPro" id="IPR009465">
    <property type="entry name" value="Spondin_N"/>
</dbReference>
<evidence type="ECO:0000256" key="3">
    <source>
        <dbReference type="ARBA" id="ARBA00022889"/>
    </source>
</evidence>
<evidence type="ECO:0000259" key="5">
    <source>
        <dbReference type="PROSITE" id="PS51020"/>
    </source>
</evidence>
<dbReference type="InterPro" id="IPR020901">
    <property type="entry name" value="Prtase_inh_Kunz-CS"/>
</dbReference>
<protein>
    <recommendedName>
        <fullName evidence="8">F-spondin</fullName>
    </recommendedName>
</protein>
<evidence type="ECO:0000256" key="1">
    <source>
        <dbReference type="ARBA" id="ARBA00004498"/>
    </source>
</evidence>
<dbReference type="InterPro" id="IPR051418">
    <property type="entry name" value="Spondin/Thrombospondin_T1"/>
</dbReference>
<accession>A0ABD2MM56</accession>
<keyword evidence="7" id="KW-1185">Reference proteome</keyword>
<dbReference type="PROSITE" id="PS50279">
    <property type="entry name" value="BPTI_KUNITZ_2"/>
    <property type="match status" value="1"/>
</dbReference>
<dbReference type="InterPro" id="IPR002223">
    <property type="entry name" value="Kunitz_BPTI"/>
</dbReference>
<evidence type="ECO:0000259" key="4">
    <source>
        <dbReference type="PROSITE" id="PS50279"/>
    </source>
</evidence>
<dbReference type="SMART" id="SM00131">
    <property type="entry name" value="KU"/>
    <property type="match status" value="1"/>
</dbReference>
<dbReference type="Gene3D" id="2.20.100.10">
    <property type="entry name" value="Thrombospondin type-1 (TSP1) repeat"/>
    <property type="match status" value="5"/>
</dbReference>
<evidence type="ECO:0000313" key="7">
    <source>
        <dbReference type="Proteomes" id="UP001516400"/>
    </source>
</evidence>
<gene>
    <name evidence="6" type="ORF">HHI36_011549</name>
</gene>
<dbReference type="InterPro" id="IPR038678">
    <property type="entry name" value="Spondin_N_sf"/>
</dbReference>
<dbReference type="PROSITE" id="PS51020">
    <property type="entry name" value="SPONDIN"/>
    <property type="match status" value="1"/>
</dbReference>
<dbReference type="GO" id="GO:0007155">
    <property type="term" value="P:cell adhesion"/>
    <property type="evidence" value="ECO:0007669"/>
    <property type="project" value="UniProtKB-KW"/>
</dbReference>
<comment type="caution">
    <text evidence="6">The sequence shown here is derived from an EMBL/GenBank/DDBJ whole genome shotgun (WGS) entry which is preliminary data.</text>
</comment>
<reference evidence="6 7" key="1">
    <citation type="journal article" date="2021" name="BMC Biol.">
        <title>Horizontally acquired antibacterial genes associated with adaptive radiation of ladybird beetles.</title>
        <authorList>
            <person name="Li H.S."/>
            <person name="Tang X.F."/>
            <person name="Huang Y.H."/>
            <person name="Xu Z.Y."/>
            <person name="Chen M.L."/>
            <person name="Du X.Y."/>
            <person name="Qiu B.Y."/>
            <person name="Chen P.T."/>
            <person name="Zhang W."/>
            <person name="Slipinski A."/>
            <person name="Escalona H.E."/>
            <person name="Waterhouse R.M."/>
            <person name="Zwick A."/>
            <person name="Pang H."/>
        </authorList>
    </citation>
    <scope>NUCLEOTIDE SEQUENCE [LARGE SCALE GENOMIC DNA]</scope>
    <source>
        <strain evidence="6">SYSU2018</strain>
    </source>
</reference>
<name>A0ABD2MM56_9CUCU</name>
<dbReference type="PROSITE" id="PS50092">
    <property type="entry name" value="TSP1"/>
    <property type="match status" value="5"/>
</dbReference>
<keyword evidence="2" id="KW-0272">Extracellular matrix</keyword>
<dbReference type="PRINTS" id="PR00759">
    <property type="entry name" value="BASICPTASE"/>
</dbReference>
<feature type="domain" description="BPTI/Kunitz inhibitor" evidence="4">
    <location>
        <begin position="384"/>
        <end position="434"/>
    </location>
</feature>
<dbReference type="Proteomes" id="UP001516400">
    <property type="component" value="Unassembled WGS sequence"/>
</dbReference>
<organism evidence="6 7">
    <name type="scientific">Cryptolaemus montrouzieri</name>
    <dbReference type="NCBI Taxonomy" id="559131"/>
    <lineage>
        <taxon>Eukaryota</taxon>
        <taxon>Metazoa</taxon>
        <taxon>Ecdysozoa</taxon>
        <taxon>Arthropoda</taxon>
        <taxon>Hexapoda</taxon>
        <taxon>Insecta</taxon>
        <taxon>Pterygota</taxon>
        <taxon>Neoptera</taxon>
        <taxon>Endopterygota</taxon>
        <taxon>Coleoptera</taxon>
        <taxon>Polyphaga</taxon>
        <taxon>Cucujiformia</taxon>
        <taxon>Coccinelloidea</taxon>
        <taxon>Coccinellidae</taxon>
        <taxon>Scymninae</taxon>
        <taxon>Scymnini</taxon>
        <taxon>Cryptolaemus</taxon>
    </lineage>
</organism>
<dbReference type="SUPFAM" id="SSF82895">
    <property type="entry name" value="TSP-1 type 1 repeat"/>
    <property type="match status" value="5"/>
</dbReference>
<sequence>MLESELKAKSDQIRTIIKARGISYPNITGKTFAVFRVDNRHHLMSIVSMIDPSPDWIVGVSAMELCLRNCSWVESQTVNLYPWDVGTDDGITYISPNQPSVPRQRIKRIRQSSQTDPRSPFYDTVGNRMKPFARLYLSRQRLYEKACDISFVDESDDDINNCETEAWSEWSPCSATCGRGVKYKQRRYKHEESKYVCHKKLTERAACEAVRKYCPHKHTFKNEDELCELGPWGEWSSCSVTCGKGVKTRSRRYKSRMATKICMSGKPKLPLLEQNMECFGEGKCEEEYSEMVDLKCPNLIWSNWSPCSVTCGRGFKARYRLSLDGNRNEPMRWPFHLSSMRTWSKREEVYDDDPCNNLPNKETVECYQTACVENSDNIDNPEVCTLPRDVGSCKSEMDRWYFDKTKGNCEIFSFSGCDGNMNNFKTLERCQSLCLIGFQRDLRENRTGRSMIEVSDLKTYPENIQSDAMKADGISIINNNTNIRTLVHCSSSDWTRWSPCYISDSSCGHGFKYKLRHIEILPFNGGKPCPTRLIRRKDCHISCTDSDYKKDLKKKVHKYDNMGCIMTEWSSWTHCTKPCQIGSFQMRYKYVLVEPSDGSSCENKVERKMCDCS</sequence>
<dbReference type="NCBIfam" id="NF038123">
    <property type="entry name" value="NF038123_dom"/>
    <property type="match status" value="1"/>
</dbReference>
<comment type="subcellular location">
    <subcellularLocation>
        <location evidence="1">Secreted</location>
        <location evidence="1">Extracellular space</location>
        <location evidence="1">Extracellular matrix</location>
    </subcellularLocation>
</comment>